<dbReference type="InterPro" id="IPR028871">
    <property type="entry name" value="BlueCu_1_BS"/>
</dbReference>
<reference evidence="10" key="2">
    <citation type="submission" date="2025-04" db="UniProtKB">
        <authorList>
            <consortium name="RefSeq"/>
        </authorList>
    </citation>
    <scope>IDENTIFICATION</scope>
</reference>
<evidence type="ECO:0000256" key="3">
    <source>
        <dbReference type="ARBA" id="ARBA00023157"/>
    </source>
</evidence>
<sequence length="161" mass="17697">MVSTQKLTFLASFLFIAVLLPAVAAIDYQVGGDFGWNLPPTPTFFSEWASNKTFFVGDTLRFNSSANETHNYAMPGSQAELDGCVKPGIVFMGGVYPVLDRPGRKYFICEVGNHCNLGMKFAVDVMPIPGSMPPNAALKLDAFPMLLLIFITIIINFLFFI</sequence>
<keyword evidence="2" id="KW-0186">Copper</keyword>
<dbReference type="GO" id="GO:0005886">
    <property type="term" value="C:plasma membrane"/>
    <property type="evidence" value="ECO:0007669"/>
    <property type="project" value="TreeGrafter"/>
</dbReference>
<dbReference type="GO" id="GO:0046872">
    <property type="term" value="F:metal ion binding"/>
    <property type="evidence" value="ECO:0007669"/>
    <property type="project" value="UniProtKB-KW"/>
</dbReference>
<evidence type="ECO:0000313" key="9">
    <source>
        <dbReference type="Proteomes" id="UP001652600"/>
    </source>
</evidence>
<dbReference type="OrthoDB" id="1933492at2759"/>
<name>A0A1S3B9D0_CUCME</name>
<dbReference type="InterPro" id="IPR003245">
    <property type="entry name" value="Phytocyanin_dom"/>
</dbReference>
<evidence type="ECO:0000256" key="4">
    <source>
        <dbReference type="ARBA" id="ARBA00023180"/>
    </source>
</evidence>
<evidence type="ECO:0000256" key="2">
    <source>
        <dbReference type="ARBA" id="ARBA00023008"/>
    </source>
</evidence>
<keyword evidence="5" id="KW-1133">Transmembrane helix</keyword>
<keyword evidence="5" id="KW-0812">Transmembrane</keyword>
<dbReference type="FunFam" id="2.60.40.420:FF:000034">
    <property type="entry name" value="Cupredoxin superfamily protein"/>
    <property type="match status" value="1"/>
</dbReference>
<dbReference type="RefSeq" id="XP_008443975.1">
    <property type="nucleotide sequence ID" value="XM_008445753.2"/>
</dbReference>
<organism evidence="9 10">
    <name type="scientific">Cucumis melo</name>
    <name type="common">Muskmelon</name>
    <dbReference type="NCBI Taxonomy" id="3656"/>
    <lineage>
        <taxon>Eukaryota</taxon>
        <taxon>Viridiplantae</taxon>
        <taxon>Streptophyta</taxon>
        <taxon>Embryophyta</taxon>
        <taxon>Tracheophyta</taxon>
        <taxon>Spermatophyta</taxon>
        <taxon>Magnoliopsida</taxon>
        <taxon>eudicotyledons</taxon>
        <taxon>Gunneridae</taxon>
        <taxon>Pentapetalae</taxon>
        <taxon>rosids</taxon>
        <taxon>fabids</taxon>
        <taxon>Cucurbitales</taxon>
        <taxon>Cucurbitaceae</taxon>
        <taxon>Benincaseae</taxon>
        <taxon>Cucumis</taxon>
    </lineage>
</organism>
<feature type="signal peptide" evidence="6">
    <location>
        <begin position="1"/>
        <end position="25"/>
    </location>
</feature>
<dbReference type="AlphaFoldDB" id="A0A1S3B9D0"/>
<feature type="chain" id="PRO_5044565169" evidence="6">
    <location>
        <begin position="26"/>
        <end position="161"/>
    </location>
</feature>
<gene>
    <name evidence="10" type="primary">LOC103487432</name>
    <name evidence="8" type="synonym">103487432</name>
</gene>
<reference evidence="8" key="1">
    <citation type="submission" date="2023-03" db="UniProtKB">
        <authorList>
            <consortium name="EnsemblPlants"/>
        </authorList>
    </citation>
    <scope>IDENTIFICATION</scope>
</reference>
<dbReference type="Pfam" id="PF02298">
    <property type="entry name" value="Cu_bind_like"/>
    <property type="match status" value="1"/>
</dbReference>
<keyword evidence="4" id="KW-0325">Glycoprotein</keyword>
<dbReference type="PROSITE" id="PS51485">
    <property type="entry name" value="PHYTOCYANIN"/>
    <property type="match status" value="1"/>
</dbReference>
<dbReference type="EnsemblPlants" id="MELO3C010323.2.1">
    <property type="protein sequence ID" value="MELO3C010323.2.1"/>
    <property type="gene ID" value="MELO3C010323.2"/>
</dbReference>
<keyword evidence="1" id="KW-0479">Metal-binding</keyword>
<evidence type="ECO:0000313" key="8">
    <source>
        <dbReference type="EnsemblPlants" id="MELO3C010323.2.1"/>
    </source>
</evidence>
<dbReference type="InterPro" id="IPR039391">
    <property type="entry name" value="Phytocyanin-like"/>
</dbReference>
<dbReference type="PANTHER" id="PTHR33021">
    <property type="entry name" value="BLUE COPPER PROTEIN"/>
    <property type="match status" value="1"/>
</dbReference>
<accession>A0A1S3B9D0</accession>
<keyword evidence="9" id="KW-1185">Reference proteome</keyword>
<evidence type="ECO:0000256" key="1">
    <source>
        <dbReference type="ARBA" id="ARBA00022723"/>
    </source>
</evidence>
<dbReference type="SMR" id="A0A1S3B9D0"/>
<keyword evidence="6" id="KW-0732">Signal</keyword>
<keyword evidence="5" id="KW-0472">Membrane</keyword>
<dbReference type="Gene3D" id="2.60.40.420">
    <property type="entry name" value="Cupredoxins - blue copper proteins"/>
    <property type="match status" value="1"/>
</dbReference>
<proteinExistence type="predicted"/>
<dbReference type="GeneID" id="103487432"/>
<keyword evidence="3" id="KW-1015">Disulfide bond</keyword>
<dbReference type="InterPro" id="IPR008972">
    <property type="entry name" value="Cupredoxin"/>
</dbReference>
<dbReference type="KEGG" id="cmo:103487432"/>
<evidence type="ECO:0000259" key="7">
    <source>
        <dbReference type="PROSITE" id="PS51485"/>
    </source>
</evidence>
<feature type="domain" description="Phytocyanin" evidence="7">
    <location>
        <begin position="26"/>
        <end position="127"/>
    </location>
</feature>
<dbReference type="Gramene" id="MELO3C010323.2.1">
    <property type="protein sequence ID" value="MELO3C010323.2.1"/>
    <property type="gene ID" value="MELO3C010323.2"/>
</dbReference>
<evidence type="ECO:0000313" key="10">
    <source>
        <dbReference type="RefSeq" id="XP_008443975.1"/>
    </source>
</evidence>
<evidence type="ECO:0000256" key="6">
    <source>
        <dbReference type="SAM" id="SignalP"/>
    </source>
</evidence>
<dbReference type="SUPFAM" id="SSF49503">
    <property type="entry name" value="Cupredoxins"/>
    <property type="match status" value="1"/>
</dbReference>
<reference evidence="9" key="3">
    <citation type="submission" date="2025-05" db="UniProtKB">
        <authorList>
            <consortium name="RefSeq"/>
        </authorList>
    </citation>
    <scope>NUCLEOTIDE SEQUENCE [LARGE SCALE GENOMIC DNA]</scope>
</reference>
<dbReference type="GO" id="GO:0009055">
    <property type="term" value="F:electron transfer activity"/>
    <property type="evidence" value="ECO:0007669"/>
    <property type="project" value="InterPro"/>
</dbReference>
<protein>
    <submittedName>
        <fullName evidence="10">Umecyanin-like</fullName>
    </submittedName>
</protein>
<dbReference type="Proteomes" id="UP001652600">
    <property type="component" value="Chromosome 2"/>
</dbReference>
<feature type="transmembrane region" description="Helical" evidence="5">
    <location>
        <begin position="142"/>
        <end position="160"/>
    </location>
</feature>
<dbReference type="PANTHER" id="PTHR33021:SF350">
    <property type="entry name" value="UCLACYANIN-2"/>
    <property type="match status" value="1"/>
</dbReference>
<dbReference type="InParanoid" id="A0A1S3B9D0"/>
<evidence type="ECO:0000256" key="5">
    <source>
        <dbReference type="SAM" id="Phobius"/>
    </source>
</evidence>
<dbReference type="PROSITE" id="PS00196">
    <property type="entry name" value="COPPER_BLUE"/>
    <property type="match status" value="1"/>
</dbReference>